<feature type="region of interest" description="Disordered" evidence="1">
    <location>
        <begin position="322"/>
        <end position="467"/>
    </location>
</feature>
<evidence type="ECO:0000313" key="3">
    <source>
        <dbReference type="Proteomes" id="UP000799539"/>
    </source>
</evidence>
<name>A0A6A6FSW9_9PEZI</name>
<sequence>MPHERNFSHRRGPHGRHHNHNFPPQRYCDLSHHDMTLLAPLFRPIPCPSDPSYSTHASTLRSKILDLPAHLRRAKPGLPTSSSSFAAKFSYSSSSSSSSSEDDSTKFCDLHHNLSPRPIESLLRHLRSVVRLENLKMYDLEDLRLELLGDMVVIFGGEGRSRGRDGLATLNVKYGEVSAAFVWDEDEDDEGEEDGFGLRKIINKVGRKGKEEKEKKKKTCCAACKISNVAGDSEGLKILGAFVIGAVGKRFWKCSKRVRWMELWVAAVEGRDDVEMRDVVKPMWELAVEFARLRRDFAADDAADDDSGQDEDERDWIEEFQHEIDQNKKKMRRERRGRQDVRDYRDEMPSPSPSADEPGEDDRRSEAGAWYMPSPPETPRGPRRRAPDAMSNASSVYSQYSAMRNWDGFRESQEPLIPTGPPRPPPRRYPTPTSISSGVRQSSAHEPNSRRRLSASTVSQIIDLYRR</sequence>
<feature type="compositionally biased region" description="Polar residues" evidence="1">
    <location>
        <begin position="391"/>
        <end position="402"/>
    </location>
</feature>
<protein>
    <submittedName>
        <fullName evidence="2">Uncharacterized protein</fullName>
    </submittedName>
</protein>
<feature type="compositionally biased region" description="Pro residues" evidence="1">
    <location>
        <begin position="418"/>
        <end position="429"/>
    </location>
</feature>
<feature type="compositionally biased region" description="Basic and acidic residues" evidence="1">
    <location>
        <begin position="337"/>
        <end position="348"/>
    </location>
</feature>
<evidence type="ECO:0000313" key="2">
    <source>
        <dbReference type="EMBL" id="KAF2216557.1"/>
    </source>
</evidence>
<feature type="region of interest" description="Disordered" evidence="1">
    <location>
        <begin position="1"/>
        <end position="22"/>
    </location>
</feature>
<keyword evidence="3" id="KW-1185">Reference proteome</keyword>
<feature type="compositionally biased region" description="Basic residues" evidence="1">
    <location>
        <begin position="8"/>
        <end position="20"/>
    </location>
</feature>
<reference evidence="2" key="1">
    <citation type="journal article" date="2020" name="Stud. Mycol.">
        <title>101 Dothideomycetes genomes: a test case for predicting lifestyles and emergence of pathogens.</title>
        <authorList>
            <person name="Haridas S."/>
            <person name="Albert R."/>
            <person name="Binder M."/>
            <person name="Bloem J."/>
            <person name="Labutti K."/>
            <person name="Salamov A."/>
            <person name="Andreopoulos B."/>
            <person name="Baker S."/>
            <person name="Barry K."/>
            <person name="Bills G."/>
            <person name="Bluhm B."/>
            <person name="Cannon C."/>
            <person name="Castanera R."/>
            <person name="Culley D."/>
            <person name="Daum C."/>
            <person name="Ezra D."/>
            <person name="Gonzalez J."/>
            <person name="Henrissat B."/>
            <person name="Kuo A."/>
            <person name="Liang C."/>
            <person name="Lipzen A."/>
            <person name="Lutzoni F."/>
            <person name="Magnuson J."/>
            <person name="Mondo S."/>
            <person name="Nolan M."/>
            <person name="Ohm R."/>
            <person name="Pangilinan J."/>
            <person name="Park H.-J."/>
            <person name="Ramirez L."/>
            <person name="Alfaro M."/>
            <person name="Sun H."/>
            <person name="Tritt A."/>
            <person name="Yoshinaga Y."/>
            <person name="Zwiers L.-H."/>
            <person name="Turgeon B."/>
            <person name="Goodwin S."/>
            <person name="Spatafora J."/>
            <person name="Crous P."/>
            <person name="Grigoriev I."/>
        </authorList>
    </citation>
    <scope>NUCLEOTIDE SEQUENCE</scope>
    <source>
        <strain evidence="2">SCOH1-5</strain>
    </source>
</reference>
<organism evidence="2 3">
    <name type="scientific">Cercospora zeae-maydis SCOH1-5</name>
    <dbReference type="NCBI Taxonomy" id="717836"/>
    <lineage>
        <taxon>Eukaryota</taxon>
        <taxon>Fungi</taxon>
        <taxon>Dikarya</taxon>
        <taxon>Ascomycota</taxon>
        <taxon>Pezizomycotina</taxon>
        <taxon>Dothideomycetes</taxon>
        <taxon>Dothideomycetidae</taxon>
        <taxon>Mycosphaerellales</taxon>
        <taxon>Mycosphaerellaceae</taxon>
        <taxon>Cercospora</taxon>
    </lineage>
</organism>
<dbReference type="EMBL" id="ML992664">
    <property type="protein sequence ID" value="KAF2216557.1"/>
    <property type="molecule type" value="Genomic_DNA"/>
</dbReference>
<accession>A0A6A6FSW9</accession>
<dbReference type="AlphaFoldDB" id="A0A6A6FSW9"/>
<feature type="compositionally biased region" description="Polar residues" evidence="1">
    <location>
        <begin position="434"/>
        <end position="446"/>
    </location>
</feature>
<evidence type="ECO:0000256" key="1">
    <source>
        <dbReference type="SAM" id="MobiDB-lite"/>
    </source>
</evidence>
<gene>
    <name evidence="2" type="ORF">CERZMDRAFT_81636</name>
</gene>
<dbReference type="OrthoDB" id="3645758at2759"/>
<proteinExistence type="predicted"/>
<dbReference type="Proteomes" id="UP000799539">
    <property type="component" value="Unassembled WGS sequence"/>
</dbReference>